<feature type="transmembrane region" description="Helical" evidence="17">
    <location>
        <begin position="239"/>
        <end position="259"/>
    </location>
</feature>
<evidence type="ECO:0000256" key="10">
    <source>
        <dbReference type="ARBA" id="ARBA00022723"/>
    </source>
</evidence>
<feature type="transmembrane region" description="Helical" evidence="17">
    <location>
        <begin position="144"/>
        <end position="161"/>
    </location>
</feature>
<feature type="transmembrane region" description="Helical" evidence="17">
    <location>
        <begin position="271"/>
        <end position="289"/>
    </location>
</feature>
<dbReference type="InterPro" id="IPR048999">
    <property type="entry name" value="STT3-PglB_core"/>
</dbReference>
<evidence type="ECO:0000256" key="5">
    <source>
        <dbReference type="ARBA" id="ARBA00010810"/>
    </source>
</evidence>
<accession>A0A504YWW0</accession>
<reference evidence="20 21" key="1">
    <citation type="submission" date="2019-04" db="EMBL/GenBank/DDBJ databases">
        <title>Annotation for the trematode Fasciola gigantica.</title>
        <authorList>
            <person name="Choi Y.-J."/>
        </authorList>
    </citation>
    <scope>NUCLEOTIDE SEQUENCE [LARGE SCALE GENOMIC DNA]</scope>
    <source>
        <strain evidence="20">Uganda_cow_1</strain>
    </source>
</reference>
<evidence type="ECO:0000256" key="1">
    <source>
        <dbReference type="ARBA" id="ARBA00001936"/>
    </source>
</evidence>
<name>A0A504YWW0_FASGI</name>
<comment type="subcellular location">
    <subcellularLocation>
        <location evidence="3">Endomembrane system</location>
        <topology evidence="3">Multi-pass membrane protein</topology>
    </subcellularLocation>
</comment>
<dbReference type="PANTHER" id="PTHR13872:SF1">
    <property type="entry name" value="DOLICHYL-DIPHOSPHOOLIGOSACCHARIDE--PROTEIN GLYCOSYLTRANSFERASE SUBUNIT STT3B"/>
    <property type="match status" value="1"/>
</dbReference>
<feature type="transmembrane region" description="Helical" evidence="17">
    <location>
        <begin position="212"/>
        <end position="232"/>
    </location>
</feature>
<feature type="transmembrane region" description="Helical" evidence="17">
    <location>
        <begin position="498"/>
        <end position="522"/>
    </location>
</feature>
<evidence type="ECO:0000256" key="13">
    <source>
        <dbReference type="ARBA" id="ARBA00023136"/>
    </source>
</evidence>
<keyword evidence="11" id="KW-0460">Magnesium</keyword>
<keyword evidence="12 17" id="KW-1133">Transmembrane helix</keyword>
<dbReference type="OrthoDB" id="10261066at2759"/>
<keyword evidence="14" id="KW-0464">Manganese</keyword>
<feature type="transmembrane region" description="Helical" evidence="17">
    <location>
        <begin position="392"/>
        <end position="425"/>
    </location>
</feature>
<dbReference type="GO" id="GO:0018279">
    <property type="term" value="P:protein N-linked glycosylation via asparagine"/>
    <property type="evidence" value="ECO:0007669"/>
    <property type="project" value="TreeGrafter"/>
</dbReference>
<comment type="caution">
    <text evidence="20">The sequence shown here is derived from an EMBL/GenBank/DDBJ whole genome shotgun (WGS) entry which is preliminary data.</text>
</comment>
<evidence type="ECO:0000256" key="9">
    <source>
        <dbReference type="ARBA" id="ARBA00022692"/>
    </source>
</evidence>
<keyword evidence="21" id="KW-1185">Reference proteome</keyword>
<feature type="transmembrane region" description="Helical" evidence="17">
    <location>
        <begin position="118"/>
        <end position="138"/>
    </location>
</feature>
<comment type="pathway">
    <text evidence="4">Protein modification; protein glycosylation.</text>
</comment>
<dbReference type="Pfam" id="PF21436">
    <property type="entry name" value="STT3-PglB_core"/>
    <property type="match status" value="1"/>
</dbReference>
<evidence type="ECO:0000256" key="2">
    <source>
        <dbReference type="ARBA" id="ARBA00001946"/>
    </source>
</evidence>
<protein>
    <recommendedName>
        <fullName evidence="6">dolichyl-diphosphooligosaccharide--protein glycotransferase</fullName>
        <ecNumber evidence="6">2.4.99.18</ecNumber>
    </recommendedName>
</protein>
<evidence type="ECO:0000256" key="6">
    <source>
        <dbReference type="ARBA" id="ARBA00012605"/>
    </source>
</evidence>
<evidence type="ECO:0000256" key="11">
    <source>
        <dbReference type="ARBA" id="ARBA00022842"/>
    </source>
</evidence>
<evidence type="ECO:0000259" key="18">
    <source>
        <dbReference type="Pfam" id="PF02516"/>
    </source>
</evidence>
<dbReference type="UniPathway" id="UPA00378"/>
<feature type="compositionally biased region" description="Basic and acidic residues" evidence="16">
    <location>
        <begin position="446"/>
        <end position="465"/>
    </location>
</feature>
<dbReference type="GO" id="GO:0043687">
    <property type="term" value="P:post-translational protein modification"/>
    <property type="evidence" value="ECO:0007669"/>
    <property type="project" value="TreeGrafter"/>
</dbReference>
<dbReference type="GO" id="GO:0012505">
    <property type="term" value="C:endomembrane system"/>
    <property type="evidence" value="ECO:0007669"/>
    <property type="project" value="UniProtKB-SubCell"/>
</dbReference>
<feature type="domain" description="Oligosaccharyl transferase STT3 N-terminal" evidence="18">
    <location>
        <begin position="21"/>
        <end position="421"/>
    </location>
</feature>
<dbReference type="GO" id="GO:0016020">
    <property type="term" value="C:membrane"/>
    <property type="evidence" value="ECO:0007669"/>
    <property type="project" value="InterPro"/>
</dbReference>
<feature type="domain" description="STT3/PglB/AglB core" evidence="19">
    <location>
        <begin position="559"/>
        <end position="617"/>
    </location>
</feature>
<evidence type="ECO:0000259" key="19">
    <source>
        <dbReference type="Pfam" id="PF21436"/>
    </source>
</evidence>
<evidence type="ECO:0000256" key="14">
    <source>
        <dbReference type="ARBA" id="ARBA00023211"/>
    </source>
</evidence>
<dbReference type="AlphaFoldDB" id="A0A504YWW0"/>
<feature type="compositionally biased region" description="Polar residues" evidence="16">
    <location>
        <begin position="750"/>
        <end position="760"/>
    </location>
</feature>
<dbReference type="Proteomes" id="UP000316759">
    <property type="component" value="Unassembled WGS sequence"/>
</dbReference>
<keyword evidence="7" id="KW-0328">Glycosyltransferase</keyword>
<dbReference type="GO" id="GO:0046872">
    <property type="term" value="F:metal ion binding"/>
    <property type="evidence" value="ECO:0007669"/>
    <property type="project" value="UniProtKB-KW"/>
</dbReference>
<evidence type="ECO:0000256" key="17">
    <source>
        <dbReference type="SAM" id="Phobius"/>
    </source>
</evidence>
<evidence type="ECO:0000256" key="4">
    <source>
        <dbReference type="ARBA" id="ARBA00004922"/>
    </source>
</evidence>
<dbReference type="EC" id="2.4.99.18" evidence="6"/>
<dbReference type="PANTHER" id="PTHR13872">
    <property type="entry name" value="DOLICHYL-DIPHOSPHOOLIGOSACCHARIDE--PROTEIN GLYCOSYLTRANSFERASE SUBUNIT"/>
    <property type="match status" value="1"/>
</dbReference>
<comment type="cofactor">
    <cofactor evidence="1">
        <name>Mn(2+)</name>
        <dbReference type="ChEBI" id="CHEBI:29035"/>
    </cofactor>
</comment>
<organism evidence="20 21">
    <name type="scientific">Fasciola gigantica</name>
    <name type="common">Giant liver fluke</name>
    <dbReference type="NCBI Taxonomy" id="46835"/>
    <lineage>
        <taxon>Eukaryota</taxon>
        <taxon>Metazoa</taxon>
        <taxon>Spiralia</taxon>
        <taxon>Lophotrochozoa</taxon>
        <taxon>Platyhelminthes</taxon>
        <taxon>Trematoda</taxon>
        <taxon>Digenea</taxon>
        <taxon>Plagiorchiida</taxon>
        <taxon>Echinostomata</taxon>
        <taxon>Echinostomatoidea</taxon>
        <taxon>Fasciolidae</taxon>
        <taxon>Fasciola</taxon>
    </lineage>
</organism>
<feature type="transmembrane region" description="Helical" evidence="17">
    <location>
        <begin position="301"/>
        <end position="327"/>
    </location>
</feature>
<feature type="transmembrane region" description="Helical" evidence="17">
    <location>
        <begin position="86"/>
        <end position="106"/>
    </location>
</feature>
<evidence type="ECO:0000256" key="12">
    <source>
        <dbReference type="ARBA" id="ARBA00022989"/>
    </source>
</evidence>
<keyword evidence="8 20" id="KW-0808">Transferase</keyword>
<dbReference type="Gene3D" id="3.40.50.12610">
    <property type="match status" value="1"/>
</dbReference>
<evidence type="ECO:0000256" key="7">
    <source>
        <dbReference type="ARBA" id="ARBA00022676"/>
    </source>
</evidence>
<sequence>MLHRLWFGNKQVSVTGWCGLLTFCTLLLAWVLGFSIRLFSVIRFESVIHEFDPWFNYRATKQMVESNFESFYNWFDSTAWYPLGRIVGGTVYPGLMVTSGLLHFVSRLLNIPIHIREVCVFLAPIFSGMTAVTTYFFTKEIWNRGAGLFAACFIAIAPGYISRSSAGSYDNEGIAIFALMFTYYLWVKAIKTGSVFWAAACALAYFYMVSAWGGYVFIINLIPLHVFVLMLMNRYSAKIYVAYTTFFILGLLMSMQVPFVGFQPLKTSEHMASLGVFALIQAVAFIKYLQDRIPSSRLKQLFAVSVVAFAGMVFLTVVGLTYTGVIAPWGGRFYSLWDTSYAKIHIPIISSVSEHQPTGWSSILFDLHVLVAAFPAGVWLCFTDLNNERVFVVLYAIFASYFAGVMVRLILTLTPIVCVFAAIAFSRMFEVFLDDEEEESGNPTRRSHETKNSSKTDKHLYDKPSKPIPQVSSTNADAALSASQQPESSTAGSGFRPITFVLVIFVLYLFVSHCVWVSSYAYSSPSIVLASYDASGSRFILDDFREAYYWLWQNTKPDSRIMSWWDYGYQIAGMANRTTLVDNNTWNNSHIALVGKAMASNESEAYKTIQSLDVDYVLVIFGGYIGYSGDDINKFLWMVRIGGGEHPNEIQERDFLTPQGEYRIDNAASSTMLNCLMYKLSYYRFGEVRLDMRHPTGFDRTRNVEIGKKHFTLDYLEEAFTSEHWLVRIYKVKPPKNVPSLKRPRRRIRTQQSTKPMNNMRGQLKFNSRIVRGKRSSTRER</sequence>
<evidence type="ECO:0000313" key="20">
    <source>
        <dbReference type="EMBL" id="TPP65964.1"/>
    </source>
</evidence>
<dbReference type="STRING" id="46835.A0A504YWW0"/>
<keyword evidence="9 17" id="KW-0812">Transmembrane</keyword>
<comment type="cofactor">
    <cofactor evidence="2">
        <name>Mg(2+)</name>
        <dbReference type="ChEBI" id="CHEBI:18420"/>
    </cofactor>
</comment>
<keyword evidence="10" id="KW-0479">Metal-binding</keyword>
<proteinExistence type="inferred from homology"/>
<dbReference type="GO" id="GO:0004579">
    <property type="term" value="F:dolichyl-diphosphooligosaccharide-protein glycotransferase activity"/>
    <property type="evidence" value="ECO:0007669"/>
    <property type="project" value="UniProtKB-EC"/>
</dbReference>
<feature type="region of interest" description="Disordered" evidence="16">
    <location>
        <begin position="439"/>
        <end position="472"/>
    </location>
</feature>
<comment type="catalytic activity">
    <reaction evidence="15">
        <text>a di-trans,poly-cis-dolichyl diphosphooligosaccharide + L-asparaginyl-[protein] = N(4)-(oligosaccharide-(1-&gt;4)-N-acetyl-beta-D-glucosaminyl-(1-&gt;4)-N-acetyl-beta-D-glucosaminyl)-L-asparaginyl-[protein] + a di-trans,poly-cis-dolichyl diphosphate + H(+)</text>
        <dbReference type="Rhea" id="RHEA:22980"/>
        <dbReference type="Rhea" id="RHEA-COMP:12804"/>
        <dbReference type="Rhea" id="RHEA-COMP:12805"/>
        <dbReference type="Rhea" id="RHEA-COMP:19506"/>
        <dbReference type="Rhea" id="RHEA-COMP:19509"/>
        <dbReference type="ChEBI" id="CHEBI:15378"/>
        <dbReference type="ChEBI" id="CHEBI:50347"/>
        <dbReference type="ChEBI" id="CHEBI:57497"/>
        <dbReference type="ChEBI" id="CHEBI:57570"/>
        <dbReference type="ChEBI" id="CHEBI:132529"/>
        <dbReference type="EC" id="2.4.99.18"/>
    </reaction>
</comment>
<feature type="region of interest" description="Disordered" evidence="16">
    <location>
        <begin position="737"/>
        <end position="760"/>
    </location>
</feature>
<dbReference type="InterPro" id="IPR003674">
    <property type="entry name" value="Oligo_trans_STT3"/>
</dbReference>
<gene>
    <name evidence="20" type="ORF">FGIG_10020</name>
</gene>
<keyword evidence="13 17" id="KW-0472">Membrane</keyword>
<comment type="similarity">
    <text evidence="5">Belongs to the STT3 family.</text>
</comment>
<feature type="transmembrane region" description="Helical" evidence="17">
    <location>
        <begin position="12"/>
        <end position="36"/>
    </location>
</feature>
<evidence type="ECO:0000256" key="8">
    <source>
        <dbReference type="ARBA" id="ARBA00022679"/>
    </source>
</evidence>
<feature type="transmembrane region" description="Helical" evidence="17">
    <location>
        <begin position="360"/>
        <end position="380"/>
    </location>
</feature>
<evidence type="ECO:0000313" key="21">
    <source>
        <dbReference type="Proteomes" id="UP000316759"/>
    </source>
</evidence>
<evidence type="ECO:0000256" key="16">
    <source>
        <dbReference type="SAM" id="MobiDB-lite"/>
    </source>
</evidence>
<evidence type="ECO:0000256" key="3">
    <source>
        <dbReference type="ARBA" id="ARBA00004127"/>
    </source>
</evidence>
<dbReference type="Pfam" id="PF02516">
    <property type="entry name" value="STT3"/>
    <property type="match status" value="1"/>
</dbReference>
<feature type="transmembrane region" description="Helical" evidence="17">
    <location>
        <begin position="173"/>
        <end position="206"/>
    </location>
</feature>
<dbReference type="EMBL" id="SUNJ01002459">
    <property type="protein sequence ID" value="TPP65964.1"/>
    <property type="molecule type" value="Genomic_DNA"/>
</dbReference>
<evidence type="ECO:0000256" key="15">
    <source>
        <dbReference type="ARBA" id="ARBA00048829"/>
    </source>
</evidence>
<dbReference type="InterPro" id="IPR048307">
    <property type="entry name" value="STT3_N"/>
</dbReference>